<feature type="region of interest" description="Disordered" evidence="6">
    <location>
        <begin position="2826"/>
        <end position="2853"/>
    </location>
</feature>
<dbReference type="SUPFAM" id="SSF51126">
    <property type="entry name" value="Pectin lyase-like"/>
    <property type="match status" value="1"/>
</dbReference>
<dbReference type="InterPro" id="IPR008638">
    <property type="entry name" value="FhaB/CdiA-like_TPS"/>
</dbReference>
<organism evidence="8 9">
    <name type="scientific">Photorhabdus laumondii subsp. laumondii (strain DSM 15139 / CIP 105565 / TT01)</name>
    <name type="common">Photorhabdus luminescens subsp. laumondii</name>
    <dbReference type="NCBI Taxonomy" id="243265"/>
    <lineage>
        <taxon>Bacteria</taxon>
        <taxon>Pseudomonadati</taxon>
        <taxon>Pseudomonadota</taxon>
        <taxon>Gammaproteobacteria</taxon>
        <taxon>Enterobacterales</taxon>
        <taxon>Morganellaceae</taxon>
        <taxon>Photorhabdus</taxon>
    </lineage>
</organism>
<dbReference type="KEGG" id="plu:plu1367"/>
<comment type="subcellular location">
    <subcellularLocation>
        <location evidence="1">Target cell</location>
        <location evidence="1">Target cell cytoplasm</location>
    </subcellularLocation>
</comment>
<evidence type="ECO:0000256" key="3">
    <source>
        <dbReference type="ARBA" id="ARBA00022913"/>
    </source>
</evidence>
<feature type="compositionally biased region" description="Polar residues" evidence="6">
    <location>
        <begin position="2225"/>
        <end position="2241"/>
    </location>
</feature>
<proteinExistence type="inferred from homology"/>
<evidence type="ECO:0000256" key="4">
    <source>
        <dbReference type="ARBA" id="ARBA00023026"/>
    </source>
</evidence>
<dbReference type="OrthoDB" id="2664633at2"/>
<evidence type="ECO:0000313" key="9">
    <source>
        <dbReference type="Proteomes" id="UP000002514"/>
    </source>
</evidence>
<dbReference type="Pfam" id="PF05860">
    <property type="entry name" value="TPS"/>
    <property type="match status" value="1"/>
</dbReference>
<dbReference type="Pfam" id="PF13332">
    <property type="entry name" value="Fil_haemagg_2"/>
    <property type="match status" value="3"/>
</dbReference>
<evidence type="ECO:0000256" key="2">
    <source>
        <dbReference type="ARBA" id="ARBA00022656"/>
    </source>
</evidence>
<dbReference type="STRING" id="243265.plu1367"/>
<keyword evidence="9" id="KW-1185">Reference proteome</keyword>
<dbReference type="InterPro" id="IPR010069">
    <property type="entry name" value="CdiA_FHA1_rpt"/>
</dbReference>
<dbReference type="InterPro" id="IPR024973">
    <property type="entry name" value="ESPR"/>
</dbReference>
<evidence type="ECO:0000313" key="8">
    <source>
        <dbReference type="EMBL" id="CAE13660.1"/>
    </source>
</evidence>
<feature type="compositionally biased region" description="Basic and acidic residues" evidence="6">
    <location>
        <begin position="2893"/>
        <end position="2906"/>
    </location>
</feature>
<dbReference type="Pfam" id="PF04829">
    <property type="entry name" value="PT-VENN"/>
    <property type="match status" value="1"/>
</dbReference>
<dbReference type="InterPro" id="IPR012334">
    <property type="entry name" value="Pectin_lyas_fold"/>
</dbReference>
<dbReference type="HOGENOM" id="CLU_000043_2_1_6"/>
<evidence type="ECO:0000256" key="5">
    <source>
        <dbReference type="ARBA" id="ARBA00024043"/>
    </source>
</evidence>
<evidence type="ECO:0000259" key="7">
    <source>
        <dbReference type="SMART" id="SM00912"/>
    </source>
</evidence>
<evidence type="ECO:0000256" key="1">
    <source>
        <dbReference type="ARBA" id="ARBA00004219"/>
    </source>
</evidence>
<feature type="compositionally biased region" description="Basic and acidic residues" evidence="6">
    <location>
        <begin position="2931"/>
        <end position="2940"/>
    </location>
</feature>
<feature type="region of interest" description="Disordered" evidence="6">
    <location>
        <begin position="2225"/>
        <end position="2294"/>
    </location>
</feature>
<feature type="region of interest" description="Disordered" evidence="6">
    <location>
        <begin position="2319"/>
        <end position="2343"/>
    </location>
</feature>
<feature type="compositionally biased region" description="Polar residues" evidence="6">
    <location>
        <begin position="2273"/>
        <end position="2294"/>
    </location>
</feature>
<evidence type="ECO:0000256" key="6">
    <source>
        <dbReference type="SAM" id="MobiDB-lite"/>
    </source>
</evidence>
<dbReference type="InterPro" id="IPR006914">
    <property type="entry name" value="VENN_dom"/>
</dbReference>
<accession>Q7MB60</accession>
<feature type="compositionally biased region" description="Basic and acidic residues" evidence="6">
    <location>
        <begin position="2950"/>
        <end position="2961"/>
    </location>
</feature>
<dbReference type="Pfam" id="PF05594">
    <property type="entry name" value="Fil_haemagg"/>
    <property type="match status" value="11"/>
</dbReference>
<dbReference type="Pfam" id="PF13018">
    <property type="entry name" value="ESPR"/>
    <property type="match status" value="1"/>
</dbReference>
<feature type="region of interest" description="Disordered" evidence="6">
    <location>
        <begin position="2010"/>
        <end position="2033"/>
    </location>
</feature>
<dbReference type="GO" id="GO:0090729">
    <property type="term" value="F:toxin activity"/>
    <property type="evidence" value="ECO:0007669"/>
    <property type="project" value="UniProtKB-KW"/>
</dbReference>
<keyword evidence="2" id="KW-0800">Toxin</keyword>
<dbReference type="InterPro" id="IPR025157">
    <property type="entry name" value="Hemagglutinin_rpt"/>
</dbReference>
<feature type="region of interest" description="Disordered" evidence="6">
    <location>
        <begin position="2135"/>
        <end position="2200"/>
    </location>
</feature>
<feature type="compositionally biased region" description="Polar residues" evidence="6">
    <location>
        <begin position="2022"/>
        <end position="2033"/>
    </location>
</feature>
<feature type="compositionally biased region" description="Low complexity" evidence="6">
    <location>
        <begin position="2157"/>
        <end position="2176"/>
    </location>
</feature>
<dbReference type="InterPro" id="IPR008619">
    <property type="entry name" value="Filamentous_hemagglutn_rpt"/>
</dbReference>
<sequence length="2961" mass="312074">MNKQLYRIIFNQSRQMWMVVAEIARAGRGRTGRRARRSASPPRCCRLTALRFGVLFALGGISLTAQAAIVADGQAPGRQQPTIIRSANGTPQVNIQTPGADGVSHNTYRQFDVDKQGVILNNSHQATQTQLGGMVAGNPWLAKGDARVILNEVNNHNRSHLNGWIEVAGHKAEVIIANPAGITCNGCGFINSHRTTLTTGQALMERGRLKGFDVNQGEVRIDGHGMDSTQQSYTDIIARSVAINAKLHAQDLKVTTGRNIVDAAHQQVEKKSVDDEKHPAFALDVAALGGMYAHKIRLIGTETGVGVHNAGNIGASAGEFHITAEGRIENRGTLSSRDTLQLTSSADVTNTGKLLSQSAVNLQAKGALNNQGRVEARGDTTVTAGTIHSSHDSVWAAGLDDNGNTTRPGSLTLTAQHVQAKGKNLATNTLAIHSRQIDLSDSQTAAGQIQLTAGQSGISTARASVNADRLTAKTPGQFNNDGGQLVARAIHLTTPDLSNQQGKINQTGTGELTLHTRTLNNREGTVFNQGKLTLTTDRLNNRQGTIASQGEDLHLTAHQADNNQGTVQLAGNGKLSLNTQRWLGDKGKLLTNGTLTIQAGELQLNHAETQAGQITINADTLSHQSGVMQQWGKDDLSLTTRILDNHSGTIAGNGNLNLKATTVDNRHGNIVAADQGSLKLTVKDTLDNQSGKLEAGHALQLSATQLDNRRGSIVAAGDSATLTVGKTIQNAHGHLEAQTRLTTTSQTLDNTQGVLLAQNIDSQTTGHPFTNTAGQVIAEDTLTVNSGQLDNTAGLLQAGREMAVDTHGHGLTNTHHADQKAGRLLSGGQLTLRTGDIDNTGGMIAADGKTVLTSTALNNTQGQIAGNGGLDIHSQQLINREGTLQSADALTLDTDGQLLDNQQGQIMGEGKTTITSGPLDNRHGHLQGGQLAIDTRHAALDNRDGKLLSTDTLTLNTHQLDNRHGQVQAVGNTVLNVKTQTDNTGGLIRGGTQLTLNTAHLINRETAHTDNGLEAQNLTVNAQQVDNTQGALRAANHLQVQVSHTLENAQGLISAGKQLTVGDATRPASLVINNRQGTLIAGEQATINAHGLSGDGQLLSQGDMAVTLTEDFHHTGNTAANGNLTLKTTGNLINDRQIKAGQTLHLDAHNLTNSASGEISAGQTQIQVHDTLNNTGLIDGGLTHLTANTLNNMGTGRIYGDQLALQTGTLNNTAQNGKAAVIAARDRLDIGTGTLNNSDHAQIYSVGDLHIGGRLDNTLTATGQARVLNNHAATIEAGRNLKIQADRINNTNAGLVTQVVETEKSPHHDAVLSGQTTRYDWSQVDTSRHNKYGVHDAIMPDGSGSNDFYEYQYTRTVRETQVKQSDPGKILAGGNITLNSAQVTNHDSQIVAGGTLGGEIGELHNIATQGERITTDTGSQTHWYAKKKRLKPRFRGTKTSQGKSRSRYAPAPVIETIDLKTLAWQAHTRPQGTDITITDRQTGQIHAAPTAVTPVNGINNQPLVLPPGQPFELSLPPETVKGQTVDPVIRVVTPDTRLPNNSLYTVQPGSDSHYLVETDPKFTQYKQWLGSDYMREQLTHDPALVHKRLGDGFYEQRLVRDQITQLTGQRYLSGYNNDEAQFKALMDAGVAFGKQQQLTPGVALSPAQMALLTSDIIWLTNQTVTLPDGTTEVVTVPQVYARVRQGDLRSDGALLAGNTVALNNQGDITNSGTISGRDVTQLTANNLTNSGFIRGGKVDLAAQQTLTNRGGQIQGDDRVTLKGRDITSASTVRGDEANRWLDRPAGIYVQNDKGTLSLSAINNVQLTASDVKNAGKDGHTEITAGHNLTLDALSTRRTEQGDWGKDNTRHLTQQQDIGSQITGTGEVTLQAGQDLNATAAHVNAGQHLTAQAGNSLTLTTGTASSDLVEHSKQTSKGWLSKSSVETHDEVHDRQALSTTFSGDKVNLQAGKDLNIRGSNVAGTQDVSLNAGHQLTVTTAAESHDETHLRQEKKSGLMGTGGIGFTLGKASQKVTTDSDRQLSKGSTVGSSQGNVTLNAGEQLRVHGSEVIAGKDLTLTGQQVDITSAENRHHTTTKTEQKQSGLTVALSGAAGGAVNSAVQTARAARTESDPRVKALQNTQAALSGVQAAQAGRLAAAQGSDDKGNNNLAGVSLSYGRQSSRSEQQHRQTTQQGSHLTAGDNLTITAKGDDKGASGQNGDIRIQGSQLQAGKDLQLNAHRDIQLSSSQNTEQTTGKNSSHGSALGVGLTVGPGGTGLNISANVSRGNGRENGNGVSHTNTTLQAGQTVGLNSGRDTTLKGAQVSGEQITAEVKRHLTLSSEQDSQRYDSQQQNASAGVSATVGPLTNGTASLNASRNKLHSNYDSVQEQTGLFAGQGGYQVNVGDHTQLDGAVIASQADKANNTLNTGTLGFKDIKNQADFTVEQQSAGISLGQPTAGQVLNNLAVNGLTGTHNSGHDSTTTHAAVSDGNLIIRDKAHQTQDIANLSRDTDNAANVLSPIFDKEKAQQRLKQAQLIGEISAQMTEIARTEGKIIATKAAKAKLDHISEPDKEAARKKLVDSGNPHPTSADINKQVYDTAYTQALNDSGLGTGGTYQKALQAATAAIQGLAGNNLGQALAGGASPYLAGVIKELTTDPQTHQVDIATNTLAHAILGAVAAEVSGNNALAGAAGAASGELAAQVLIKQLYGDGANVSELTEEQKQTISTLSTLAAGLAGGIAGDSTGSAVTGAQAGKNATDNNFLGKLVTEGCAIAAPCRAKVAEKVLEIGVKAGITGIVAKEIADKISSEDLDHLIMLQMMGNDEITQSYLNTLQDKYTQVANPTDLPTHTGNTEGKPDVGGNTTVTPIPDGPKKDDFIYQAKGEKPENYSPVGAGRSGAFNEAKRRSGIPIGKHPDRVLPNVDKRGRLQPGKIYEFDVPKAGGGTQTIQIRDDAKGHDFGINDPQNRGPHFNDEKGNHYDY</sequence>
<dbReference type="InterPro" id="IPR028048">
    <property type="entry name" value="Tox-HNH-EHHH"/>
</dbReference>
<dbReference type="InterPro" id="IPR011050">
    <property type="entry name" value="Pectin_lyase_fold/virulence"/>
</dbReference>
<dbReference type="SMART" id="SM00912">
    <property type="entry name" value="Haemagg_act"/>
    <property type="match status" value="1"/>
</dbReference>
<dbReference type="GeneID" id="48847646"/>
<dbReference type="RefSeq" id="WP_011145675.1">
    <property type="nucleotide sequence ID" value="NC_005126.1"/>
</dbReference>
<feature type="domain" description="Filamentous haemagglutinin FhaB/tRNA nuclease CdiA-like TPS" evidence="7">
    <location>
        <begin position="87"/>
        <end position="207"/>
    </location>
</feature>
<feature type="region of interest" description="Disordered" evidence="6">
    <location>
        <begin position="2886"/>
        <end position="2906"/>
    </location>
</feature>
<keyword evidence="4" id="KW-0843">Virulence</keyword>
<name>Q7MB60_PHOLL</name>
<comment type="similarity">
    <text evidence="5">In the N-terminal section; belongs to the CdiA toxin family.</text>
</comment>
<dbReference type="NCBIfam" id="TIGR01731">
    <property type="entry name" value="fil_hemag_20aa"/>
    <property type="match status" value="25"/>
</dbReference>
<gene>
    <name evidence="8" type="ordered locus">plu1367</name>
</gene>
<dbReference type="GO" id="GO:0003824">
    <property type="term" value="F:catalytic activity"/>
    <property type="evidence" value="ECO:0007669"/>
    <property type="project" value="UniProtKB-ARBA"/>
</dbReference>
<reference evidence="9" key="1">
    <citation type="journal article" date="2003" name="Nat. Biotechnol.">
        <title>The genome sequence of the entomopathogenic bacterium Photorhabdus luminescens.</title>
        <authorList>
            <person name="Duchaud E."/>
            <person name="Rusniok C."/>
            <person name="Frangeul L."/>
            <person name="Buchrieser C."/>
            <person name="Givaudan A."/>
            <person name="Taourit S."/>
            <person name="Bocs S."/>
            <person name="Boursaux-Eude C."/>
            <person name="Chandler M."/>
            <person name="Charles J.-F."/>
            <person name="Dassa E."/>
            <person name="Derose R."/>
            <person name="Derzelle S."/>
            <person name="Freyssinet G."/>
            <person name="Gaudriault S."/>
            <person name="Medigue C."/>
            <person name="Lanois A."/>
            <person name="Powell K."/>
            <person name="Siguier P."/>
            <person name="Vincent R."/>
            <person name="Wingate V."/>
            <person name="Zouine M."/>
            <person name="Glaser P."/>
            <person name="Boemare N."/>
            <person name="Danchin A."/>
            <person name="Kunst F."/>
        </authorList>
    </citation>
    <scope>NUCLEOTIDE SEQUENCE [LARGE SCALE GENOMIC DNA]</scope>
    <source>
        <strain evidence="9">DSM 15139 / CIP 105565 / TT01</strain>
    </source>
</reference>
<dbReference type="SMR" id="Q7MB60"/>
<dbReference type="Proteomes" id="UP000002514">
    <property type="component" value="Chromosome"/>
</dbReference>
<dbReference type="eggNOG" id="COG3210">
    <property type="taxonomic scope" value="Bacteria"/>
</dbReference>
<protein>
    <submittedName>
        <fullName evidence="8">Photorhabdus luminescens subsp. laumondii TTO1 complete genome segment 5/17</fullName>
    </submittedName>
</protein>
<keyword evidence="3" id="KW-1266">Target cell cytoplasm</keyword>
<dbReference type="Gene3D" id="2.160.20.10">
    <property type="entry name" value="Single-stranded right-handed beta-helix, Pectin lyase-like"/>
    <property type="match status" value="1"/>
</dbReference>
<dbReference type="Pfam" id="PF15657">
    <property type="entry name" value="Tox-HNH-EHHH"/>
    <property type="match status" value="1"/>
</dbReference>
<dbReference type="EMBL" id="BX571863">
    <property type="protein sequence ID" value="CAE13660.1"/>
    <property type="molecule type" value="Genomic_DNA"/>
</dbReference>
<feature type="region of interest" description="Disordered" evidence="6">
    <location>
        <begin position="2931"/>
        <end position="2961"/>
    </location>
</feature>
<dbReference type="NCBIfam" id="TIGR01901">
    <property type="entry name" value="adhes_NPXG"/>
    <property type="match status" value="1"/>
</dbReference>